<dbReference type="eggNOG" id="COG1918">
    <property type="taxonomic scope" value="Bacteria"/>
</dbReference>
<dbReference type="KEGG" id="shi:Shel_17730"/>
<keyword evidence="1" id="KW-0408">Iron</keyword>
<sequence length="75" mass="8319">MTRLNEVAPGTTVRVKGVSGNVRLLTRLSSVGIMPGSTVVVRRNDKHRPVLVFERDTLLAINREEAQHIEVEEVA</sequence>
<dbReference type="STRING" id="471855.Shel_17730"/>
<evidence type="ECO:0000313" key="4">
    <source>
        <dbReference type="Proteomes" id="UP000002026"/>
    </source>
</evidence>
<dbReference type="HOGENOM" id="CLU_150646_6_2_11"/>
<evidence type="ECO:0000256" key="1">
    <source>
        <dbReference type="ARBA" id="ARBA00023004"/>
    </source>
</evidence>
<organism evidence="3 4">
    <name type="scientific">Slackia heliotrinireducens (strain ATCC 29202 / DSM 20476 / NCTC 11029 / RHS 1)</name>
    <name type="common">Peptococcus heliotrinreducens</name>
    <dbReference type="NCBI Taxonomy" id="471855"/>
    <lineage>
        <taxon>Bacteria</taxon>
        <taxon>Bacillati</taxon>
        <taxon>Actinomycetota</taxon>
        <taxon>Coriobacteriia</taxon>
        <taxon>Eggerthellales</taxon>
        <taxon>Eggerthellaceae</taxon>
        <taxon>Slackia</taxon>
    </lineage>
</organism>
<dbReference type="InterPro" id="IPR008988">
    <property type="entry name" value="Transcriptional_repressor_C"/>
</dbReference>
<dbReference type="Gene3D" id="2.30.30.90">
    <property type="match status" value="1"/>
</dbReference>
<evidence type="ECO:0000259" key="2">
    <source>
        <dbReference type="SMART" id="SM00899"/>
    </source>
</evidence>
<evidence type="ECO:0000313" key="3">
    <source>
        <dbReference type="EMBL" id="ACV22792.1"/>
    </source>
</evidence>
<dbReference type="SUPFAM" id="SSF50037">
    <property type="entry name" value="C-terminal domain of transcriptional repressors"/>
    <property type="match status" value="1"/>
</dbReference>
<dbReference type="PANTHER" id="PTHR43151:SF1">
    <property type="entry name" value="SSR2333 PROTEIN"/>
    <property type="match status" value="1"/>
</dbReference>
<dbReference type="Proteomes" id="UP000002026">
    <property type="component" value="Chromosome"/>
</dbReference>
<feature type="domain" description="Ferrous iron transporter FeoA-like" evidence="2">
    <location>
        <begin position="2"/>
        <end position="73"/>
    </location>
</feature>
<dbReference type="RefSeq" id="WP_012798894.1">
    <property type="nucleotide sequence ID" value="NC_013165.1"/>
</dbReference>
<dbReference type="SMART" id="SM00899">
    <property type="entry name" value="FeoA"/>
    <property type="match status" value="1"/>
</dbReference>
<accession>C7N7A7</accession>
<gene>
    <name evidence="3" type="ordered locus">Shel_17730</name>
</gene>
<dbReference type="AlphaFoldDB" id="C7N7A7"/>
<dbReference type="EMBL" id="CP001684">
    <property type="protein sequence ID" value="ACV22792.1"/>
    <property type="molecule type" value="Genomic_DNA"/>
</dbReference>
<dbReference type="InterPro" id="IPR053184">
    <property type="entry name" value="FeoA-like"/>
</dbReference>
<dbReference type="InterPro" id="IPR038157">
    <property type="entry name" value="FeoA_core_dom"/>
</dbReference>
<proteinExistence type="predicted"/>
<dbReference type="Pfam" id="PF04023">
    <property type="entry name" value="FeoA"/>
    <property type="match status" value="1"/>
</dbReference>
<name>C7N7A7_SLAHD</name>
<protein>
    <submittedName>
        <fullName evidence="3">Fe2+ transport system protein A</fullName>
    </submittedName>
</protein>
<reference evidence="3 4" key="1">
    <citation type="journal article" date="2009" name="Stand. Genomic Sci.">
        <title>Complete genome sequence of Slackia heliotrinireducens type strain (RHS 1).</title>
        <authorList>
            <person name="Pukall R."/>
            <person name="Lapidus A."/>
            <person name="Nolan M."/>
            <person name="Copeland A."/>
            <person name="Glavina Del Rio T."/>
            <person name="Lucas S."/>
            <person name="Chen F."/>
            <person name="Tice H."/>
            <person name="Cheng J.F."/>
            <person name="Chertkov O."/>
            <person name="Bruce D."/>
            <person name="Goodwin L."/>
            <person name="Kuske C."/>
            <person name="Brettin T."/>
            <person name="Detter J.C."/>
            <person name="Han C."/>
            <person name="Pitluck S."/>
            <person name="Pati A."/>
            <person name="Mavrommatis K."/>
            <person name="Ivanova N."/>
            <person name="Ovchinnikova G."/>
            <person name="Chen A."/>
            <person name="Palaniappan K."/>
            <person name="Schneider S."/>
            <person name="Rohde M."/>
            <person name="Chain P."/>
            <person name="D'haeseleer P."/>
            <person name="Goker M."/>
            <person name="Bristow J."/>
            <person name="Eisen J.A."/>
            <person name="Markowitz V."/>
            <person name="Kyrpides N.C."/>
            <person name="Klenk H.P."/>
            <person name="Hugenholtz P."/>
        </authorList>
    </citation>
    <scope>NUCLEOTIDE SEQUENCE [LARGE SCALE GENOMIC DNA]</scope>
    <source>
        <strain evidence="4">ATCC 29202 / DSM 20476 / NCTC 11029 / RHS 1</strain>
    </source>
</reference>
<dbReference type="GO" id="GO:0046914">
    <property type="term" value="F:transition metal ion binding"/>
    <property type="evidence" value="ECO:0007669"/>
    <property type="project" value="InterPro"/>
</dbReference>
<dbReference type="InterPro" id="IPR007167">
    <property type="entry name" value="Fe-transptr_FeoA-like"/>
</dbReference>
<keyword evidence="4" id="KW-1185">Reference proteome</keyword>
<dbReference type="PANTHER" id="PTHR43151">
    <property type="entry name" value="FEOA FAMILY PROTEIN"/>
    <property type="match status" value="1"/>
</dbReference>